<dbReference type="InterPro" id="IPR041657">
    <property type="entry name" value="HTH_17"/>
</dbReference>
<dbReference type="AlphaFoldDB" id="G6EB89"/>
<protein>
    <recommendedName>
        <fullName evidence="1">Helix-turn-helix domain-containing protein</fullName>
    </recommendedName>
</protein>
<sequence length="62" mass="6631">MDTPIAVTIPDAVRLSGCSRSALYEALKRGDLTARKAGRRTLISFSDLEAYLASLPTYQAGA</sequence>
<dbReference type="GO" id="GO:0003677">
    <property type="term" value="F:DNA binding"/>
    <property type="evidence" value="ECO:0007669"/>
    <property type="project" value="InterPro"/>
</dbReference>
<dbReference type="NCBIfam" id="TIGR01764">
    <property type="entry name" value="excise"/>
    <property type="match status" value="1"/>
</dbReference>
<accession>G6EB89</accession>
<evidence type="ECO:0000313" key="2">
    <source>
        <dbReference type="EMBL" id="EHJ61448.1"/>
    </source>
</evidence>
<dbReference type="Proteomes" id="UP000004030">
    <property type="component" value="Unassembled WGS sequence"/>
</dbReference>
<organism evidence="2 3">
    <name type="scientific">Novosphingobium pentaromativorans US6-1</name>
    <dbReference type="NCBI Taxonomy" id="1088721"/>
    <lineage>
        <taxon>Bacteria</taxon>
        <taxon>Pseudomonadati</taxon>
        <taxon>Pseudomonadota</taxon>
        <taxon>Alphaproteobacteria</taxon>
        <taxon>Sphingomonadales</taxon>
        <taxon>Sphingomonadaceae</taxon>
        <taxon>Novosphingobium</taxon>
    </lineage>
</organism>
<evidence type="ECO:0000313" key="3">
    <source>
        <dbReference type="Proteomes" id="UP000004030"/>
    </source>
</evidence>
<dbReference type="KEGG" id="npn:JI59_12050"/>
<evidence type="ECO:0000259" key="1">
    <source>
        <dbReference type="Pfam" id="PF12728"/>
    </source>
</evidence>
<dbReference type="RefSeq" id="WP_007012525.1">
    <property type="nucleotide sequence ID" value="NZ_AGFM01000019.1"/>
</dbReference>
<dbReference type="InterPro" id="IPR010093">
    <property type="entry name" value="SinI_DNA-bd"/>
</dbReference>
<dbReference type="Pfam" id="PF12728">
    <property type="entry name" value="HTH_17"/>
    <property type="match status" value="1"/>
</dbReference>
<comment type="caution">
    <text evidence="2">The sequence shown here is derived from an EMBL/GenBank/DDBJ whole genome shotgun (WGS) entry which is preliminary data.</text>
</comment>
<dbReference type="EMBL" id="AGFM01000019">
    <property type="protein sequence ID" value="EHJ61448.1"/>
    <property type="molecule type" value="Genomic_DNA"/>
</dbReference>
<reference evidence="2 3" key="1">
    <citation type="journal article" date="2012" name="J. Bacteriol.">
        <title>Genome sequence of benzo(a)pyrene-degrading bacterium Novosphingobium pentaromativorans US6-1.</title>
        <authorList>
            <person name="Luo Y.R."/>
            <person name="Kang S.G."/>
            <person name="Kim S.J."/>
            <person name="Kim M.R."/>
            <person name="Li N."/>
            <person name="Lee J.H."/>
            <person name="Kwon K.K."/>
        </authorList>
    </citation>
    <scope>NUCLEOTIDE SEQUENCE [LARGE SCALE GENOMIC DNA]</scope>
    <source>
        <strain evidence="2 3">US6-1</strain>
    </source>
</reference>
<dbReference type="eggNOG" id="ENOG502ZT49">
    <property type="taxonomic scope" value="Bacteria"/>
</dbReference>
<name>G6EB89_9SPHN</name>
<gene>
    <name evidence="2" type="ORF">NSU_1610</name>
</gene>
<feature type="domain" description="Helix-turn-helix" evidence="1">
    <location>
        <begin position="8"/>
        <end position="54"/>
    </location>
</feature>
<dbReference type="PATRIC" id="fig|1088721.3.peg.1590"/>
<dbReference type="STRING" id="1088721.JI59_12050"/>
<dbReference type="OrthoDB" id="7874861at2"/>
<proteinExistence type="predicted"/>
<keyword evidence="3" id="KW-1185">Reference proteome</keyword>